<evidence type="ECO:0000313" key="4">
    <source>
        <dbReference type="Proteomes" id="UP001174909"/>
    </source>
</evidence>
<organism evidence="3 4">
    <name type="scientific">Geodia barretti</name>
    <name type="common">Barrett's horny sponge</name>
    <dbReference type="NCBI Taxonomy" id="519541"/>
    <lineage>
        <taxon>Eukaryota</taxon>
        <taxon>Metazoa</taxon>
        <taxon>Porifera</taxon>
        <taxon>Demospongiae</taxon>
        <taxon>Heteroscleromorpha</taxon>
        <taxon>Tetractinellida</taxon>
        <taxon>Astrophorina</taxon>
        <taxon>Geodiidae</taxon>
        <taxon>Geodia</taxon>
    </lineage>
</organism>
<accession>A0AA35WL79</accession>
<evidence type="ECO:0000313" key="3">
    <source>
        <dbReference type="EMBL" id="CAI8017937.1"/>
    </source>
</evidence>
<keyword evidence="2" id="KW-0694">RNA-binding</keyword>
<dbReference type="CDD" id="cd09294">
    <property type="entry name" value="SmpB"/>
    <property type="match status" value="1"/>
</dbReference>
<dbReference type="AlphaFoldDB" id="A0AA35WL79"/>
<dbReference type="Proteomes" id="UP001174909">
    <property type="component" value="Unassembled WGS sequence"/>
</dbReference>
<dbReference type="GO" id="GO:0070930">
    <property type="term" value="P:trans-translation-dependent protein tagging"/>
    <property type="evidence" value="ECO:0007669"/>
    <property type="project" value="TreeGrafter"/>
</dbReference>
<protein>
    <submittedName>
        <fullName evidence="3">SsrA-binding protein</fullName>
    </submittedName>
</protein>
<reference evidence="3" key="1">
    <citation type="submission" date="2023-03" db="EMBL/GenBank/DDBJ databases">
        <authorList>
            <person name="Steffen K."/>
            <person name="Cardenas P."/>
        </authorList>
    </citation>
    <scope>NUCLEOTIDE SEQUENCE</scope>
</reference>
<comment type="caution">
    <text evidence="3">The sequence shown here is derived from an EMBL/GenBank/DDBJ whole genome shotgun (WGS) entry which is preliminary data.</text>
</comment>
<dbReference type="HAMAP" id="MF_00023">
    <property type="entry name" value="SmpB"/>
    <property type="match status" value="1"/>
</dbReference>
<sequence>MENAKNSTTPAITVNRKARYDYHLRDRYEAGVVLQGTEVKAIRSGRFNLTDSYAQITDGEAFLIDAHIGPYEHGNIENHEPKRKRKLLLHRREIIKLERSIRSKGMTIVPTRAYFSNGKVKLELAVAMGKQIYDKRDKIEREAAASELRSYN</sequence>
<dbReference type="GO" id="GO:0003723">
    <property type="term" value="F:RNA binding"/>
    <property type="evidence" value="ECO:0007669"/>
    <property type="project" value="UniProtKB-KW"/>
</dbReference>
<keyword evidence="1" id="KW-0963">Cytoplasm</keyword>
<dbReference type="SUPFAM" id="SSF74982">
    <property type="entry name" value="Small protein B (SmpB)"/>
    <property type="match status" value="1"/>
</dbReference>
<evidence type="ECO:0000256" key="1">
    <source>
        <dbReference type="ARBA" id="ARBA00022490"/>
    </source>
</evidence>
<dbReference type="NCBIfam" id="TIGR00086">
    <property type="entry name" value="smpB"/>
    <property type="match status" value="1"/>
</dbReference>
<dbReference type="PANTHER" id="PTHR30308:SF2">
    <property type="entry name" value="SSRA-BINDING PROTEIN"/>
    <property type="match status" value="1"/>
</dbReference>
<name>A0AA35WL79_GEOBA</name>
<gene>
    <name evidence="3" type="ORF">GBAR_LOCUS10830</name>
</gene>
<keyword evidence="4" id="KW-1185">Reference proteome</keyword>
<dbReference type="PANTHER" id="PTHR30308">
    <property type="entry name" value="TMRNA-BINDING COMPONENT OF TRANS-TRANSLATION TAGGING COMPLEX"/>
    <property type="match status" value="1"/>
</dbReference>
<evidence type="ECO:0000256" key="2">
    <source>
        <dbReference type="ARBA" id="ARBA00022884"/>
    </source>
</evidence>
<dbReference type="InterPro" id="IPR020081">
    <property type="entry name" value="SsrA-bd_prot_CS"/>
</dbReference>
<dbReference type="NCBIfam" id="NF003843">
    <property type="entry name" value="PRK05422.1"/>
    <property type="match status" value="1"/>
</dbReference>
<dbReference type="InterPro" id="IPR000037">
    <property type="entry name" value="SsrA-bd_prot"/>
</dbReference>
<dbReference type="PROSITE" id="PS01317">
    <property type="entry name" value="SSRP"/>
    <property type="match status" value="1"/>
</dbReference>
<dbReference type="EMBL" id="CASHTH010001673">
    <property type="protein sequence ID" value="CAI8017937.1"/>
    <property type="molecule type" value="Genomic_DNA"/>
</dbReference>
<dbReference type="Pfam" id="PF01668">
    <property type="entry name" value="SmpB"/>
    <property type="match status" value="1"/>
</dbReference>
<dbReference type="InterPro" id="IPR023620">
    <property type="entry name" value="SmpB"/>
</dbReference>
<dbReference type="Gene3D" id="2.40.280.10">
    <property type="match status" value="1"/>
</dbReference>
<proteinExistence type="inferred from homology"/>
<dbReference type="GO" id="GO:0005829">
    <property type="term" value="C:cytosol"/>
    <property type="evidence" value="ECO:0007669"/>
    <property type="project" value="TreeGrafter"/>
</dbReference>